<feature type="compositionally biased region" description="Low complexity" evidence="4">
    <location>
        <begin position="479"/>
        <end position="489"/>
    </location>
</feature>
<name>A0AB72Z2C4_9BIFI</name>
<evidence type="ECO:0000256" key="4">
    <source>
        <dbReference type="SAM" id="MobiDB-lite"/>
    </source>
</evidence>
<feature type="compositionally biased region" description="Gly residues" evidence="4">
    <location>
        <begin position="490"/>
        <end position="512"/>
    </location>
</feature>
<keyword evidence="3 5" id="KW-0472">Membrane</keyword>
<feature type="compositionally biased region" description="Polar residues" evidence="4">
    <location>
        <begin position="369"/>
        <end position="381"/>
    </location>
</feature>
<feature type="compositionally biased region" description="Basic and acidic residues" evidence="4">
    <location>
        <begin position="406"/>
        <end position="419"/>
    </location>
</feature>
<protein>
    <recommendedName>
        <fullName evidence="8">TrbL/VirB6 plasmid conjugal transfer protein</fullName>
    </recommendedName>
</protein>
<dbReference type="EMBL" id="AEHJ01000007">
    <property type="protein sequence ID" value="EFO78312.1"/>
    <property type="molecule type" value="Genomic_DNA"/>
</dbReference>
<evidence type="ECO:0000256" key="3">
    <source>
        <dbReference type="ARBA" id="ARBA00023136"/>
    </source>
</evidence>
<comment type="caution">
    <text evidence="6">The sequence shown here is derived from an EMBL/GenBank/DDBJ whole genome shotgun (WGS) entry which is preliminary data.</text>
</comment>
<proteinExistence type="predicted"/>
<evidence type="ECO:0000256" key="2">
    <source>
        <dbReference type="ARBA" id="ARBA00022989"/>
    </source>
</evidence>
<dbReference type="RefSeq" id="WP_003842041.1">
    <property type="nucleotide sequence ID" value="NZ_AEHJ01000007.1"/>
</dbReference>
<feature type="transmembrane region" description="Helical" evidence="5">
    <location>
        <begin position="243"/>
        <end position="264"/>
    </location>
</feature>
<evidence type="ECO:0000313" key="6">
    <source>
        <dbReference type="EMBL" id="EFO78312.1"/>
    </source>
</evidence>
<accession>A0AB72Z2C4</accession>
<dbReference type="AlphaFoldDB" id="A0AB72Z2C4"/>
<evidence type="ECO:0000313" key="7">
    <source>
        <dbReference type="Proteomes" id="UP000003457"/>
    </source>
</evidence>
<sequence length="527" mass="52274">MSEIVQTVLSNFIDWLFKPLDNAASNMITGAFTGTAGTVSNSQWNIAITAANRIGWIMGFVNMAICIIGSLHAAVKGSVAESVKSFAMCVLAWPLTAVSVSVMITLEGIVGTVSAKILNVQLSGDTASGEFSDSVVSNLVGTATKYGAQADMLIRLVVYVLVWIASLALSGMLAARLLSLVLLAAVAPLPIMMSGWRTTRPAALKWVEAVAGVMLVKPLSALILMVGSALLNVANNDTNFSSSFFPTLIGLATLFMCCFSPRLVMPAVSFIGANVTGEMQERGGKVGPGAVKTAAQVTAGIVASATAGLSGVGGATSGLADMVGGMLRGDASGAGEAIGDMLGGKDDKSDGKGKHSDSDSSPTVDAAGRNQSDASDTSGRTGTEDGLPATMPSQAPSPDSVPGIDDADRSDMDGVDVRTSDMPQPEPVSGVPAADGGRDGSGSTSPSQAMPGAPGGRGGDATASGGTGGRGADGGQGGDSSSSSQSRSQGGRGGDATAHGGTGGRSGDGGVGFPTPSHGGPSGPTVG</sequence>
<feature type="compositionally biased region" description="Gly residues" evidence="4">
    <location>
        <begin position="453"/>
        <end position="478"/>
    </location>
</feature>
<feature type="transmembrane region" description="Helical" evidence="5">
    <location>
        <begin position="86"/>
        <end position="106"/>
    </location>
</feature>
<keyword evidence="2 5" id="KW-1133">Transmembrane helix</keyword>
<reference evidence="6 7" key="1">
    <citation type="submission" date="2010-10" db="EMBL/GenBank/DDBJ databases">
        <authorList>
            <person name="Durkin A.S."/>
            <person name="Madupu R."/>
            <person name="Torralba M."/>
            <person name="Gillis M."/>
            <person name="Methe B."/>
            <person name="Sutton G."/>
            <person name="Nelson K.E."/>
        </authorList>
    </citation>
    <scope>NUCLEOTIDE SEQUENCE [LARGE SCALE GENOMIC DNA]</scope>
    <source>
        <strain evidence="6 7">JCVIHMP022</strain>
    </source>
</reference>
<organism evidence="6 7">
    <name type="scientific">Bifidobacterium dentium JCVIHMP022</name>
    <dbReference type="NCBI Taxonomy" id="553191"/>
    <lineage>
        <taxon>Bacteria</taxon>
        <taxon>Bacillati</taxon>
        <taxon>Actinomycetota</taxon>
        <taxon>Actinomycetes</taxon>
        <taxon>Bifidobacteriales</taxon>
        <taxon>Bifidobacteriaceae</taxon>
        <taxon>Bifidobacterium</taxon>
    </lineage>
</organism>
<gene>
    <name evidence="6" type="ORF">HMPREF9003_0400</name>
</gene>
<dbReference type="Pfam" id="PF04610">
    <property type="entry name" value="TrbL"/>
    <property type="match status" value="1"/>
</dbReference>
<feature type="region of interest" description="Disordered" evidence="4">
    <location>
        <begin position="337"/>
        <end position="527"/>
    </location>
</feature>
<dbReference type="Proteomes" id="UP000003457">
    <property type="component" value="Unassembled WGS sequence"/>
</dbReference>
<feature type="compositionally biased region" description="Basic and acidic residues" evidence="4">
    <location>
        <begin position="343"/>
        <end position="358"/>
    </location>
</feature>
<evidence type="ECO:0000256" key="1">
    <source>
        <dbReference type="ARBA" id="ARBA00022692"/>
    </source>
</evidence>
<feature type="transmembrane region" description="Helical" evidence="5">
    <location>
        <begin position="54"/>
        <end position="74"/>
    </location>
</feature>
<evidence type="ECO:0000256" key="5">
    <source>
        <dbReference type="SAM" id="Phobius"/>
    </source>
</evidence>
<feature type="transmembrane region" description="Helical" evidence="5">
    <location>
        <begin position="156"/>
        <end position="185"/>
    </location>
</feature>
<keyword evidence="1 5" id="KW-0812">Transmembrane</keyword>
<dbReference type="InterPro" id="IPR007688">
    <property type="entry name" value="Conjugal_tfr_TrbL/VirB6"/>
</dbReference>
<dbReference type="GO" id="GO:0030255">
    <property type="term" value="P:protein secretion by the type IV secretion system"/>
    <property type="evidence" value="ECO:0007669"/>
    <property type="project" value="InterPro"/>
</dbReference>
<feature type="transmembrane region" description="Helical" evidence="5">
    <location>
        <begin position="206"/>
        <end position="231"/>
    </location>
</feature>
<evidence type="ECO:0008006" key="8">
    <source>
        <dbReference type="Google" id="ProtNLM"/>
    </source>
</evidence>